<dbReference type="Gene3D" id="3.40.630.30">
    <property type="match status" value="1"/>
</dbReference>
<gene>
    <name evidence="2" type="ORF">NEMBOFW57_002803</name>
</gene>
<protein>
    <submittedName>
        <fullName evidence="2">Uncharacterized protein</fullName>
    </submittedName>
</protein>
<evidence type="ECO:0000256" key="1">
    <source>
        <dbReference type="SAM" id="MobiDB-lite"/>
    </source>
</evidence>
<keyword evidence="3" id="KW-1185">Reference proteome</keyword>
<dbReference type="Proteomes" id="UP001197093">
    <property type="component" value="Unassembled WGS sequence"/>
</dbReference>
<dbReference type="AlphaFoldDB" id="A0AAD4F6Q5"/>
<evidence type="ECO:0000313" key="2">
    <source>
        <dbReference type="EMBL" id="KAG7292762.1"/>
    </source>
</evidence>
<dbReference type="SUPFAM" id="SSF55729">
    <property type="entry name" value="Acyl-CoA N-acyltransferases (Nat)"/>
    <property type="match status" value="1"/>
</dbReference>
<proteinExistence type="predicted"/>
<feature type="region of interest" description="Disordered" evidence="1">
    <location>
        <begin position="303"/>
        <end position="343"/>
    </location>
</feature>
<accession>A0AAD4F6Q5</accession>
<evidence type="ECO:0000313" key="3">
    <source>
        <dbReference type="Proteomes" id="UP001197093"/>
    </source>
</evidence>
<organism evidence="2 3">
    <name type="scientific">Staphylotrichum longicolle</name>
    <dbReference type="NCBI Taxonomy" id="669026"/>
    <lineage>
        <taxon>Eukaryota</taxon>
        <taxon>Fungi</taxon>
        <taxon>Dikarya</taxon>
        <taxon>Ascomycota</taxon>
        <taxon>Pezizomycotina</taxon>
        <taxon>Sordariomycetes</taxon>
        <taxon>Sordariomycetidae</taxon>
        <taxon>Sordariales</taxon>
        <taxon>Chaetomiaceae</taxon>
        <taxon>Staphylotrichum</taxon>
    </lineage>
</organism>
<dbReference type="EMBL" id="JAHCVI010000001">
    <property type="protein sequence ID" value="KAG7292762.1"/>
    <property type="molecule type" value="Genomic_DNA"/>
</dbReference>
<sequence length="343" mass="38921">MFAGVRVRVPGPEQRRFPGFKVRRACPSDFPKMARMANEIFQHERDIDHFNKHHSVKMAEDSEATAIEKLLDAERGWRLSDIRDNQSRNGRHFMVATYRKKPAGFMTMRKAKAREEIIGWAEWQDPDTAPSPSVAADDPFSTWNQTQSQGKCGEALGGLQSVIEGLTFVHKKEALLVPPNGLAVALPEALESFRRAGEDHREEWDRWSNQLIPICLGQDGDVCGRNLVLRSLVISTTYWNDSIVGTLLLRWGVSRAMLYGWTIQTLASALNMATMDSFREAGFVEKGRLDIFRDTQILLHWEPGPEPWKQRPEGEGPAVRKRRSVKTRVSCTVEANEKHDGEL</sequence>
<name>A0AAD4F6Q5_9PEZI</name>
<reference evidence="2" key="1">
    <citation type="submission" date="2023-02" db="EMBL/GenBank/DDBJ databases">
        <authorList>
            <person name="Palmer J.M."/>
        </authorList>
    </citation>
    <scope>NUCLEOTIDE SEQUENCE</scope>
    <source>
        <strain evidence="2">FW57</strain>
    </source>
</reference>
<dbReference type="InterPro" id="IPR016181">
    <property type="entry name" value="Acyl_CoA_acyltransferase"/>
</dbReference>
<comment type="caution">
    <text evidence="2">The sequence shown here is derived from an EMBL/GenBank/DDBJ whole genome shotgun (WGS) entry which is preliminary data.</text>
</comment>